<evidence type="ECO:0000313" key="1">
    <source>
        <dbReference type="EMBL" id="RDX00722.1"/>
    </source>
</evidence>
<accession>A0A3D8TQ14</accession>
<proteinExistence type="predicted"/>
<dbReference type="RefSeq" id="WP_115752963.1">
    <property type="nucleotide sequence ID" value="NZ_LARY01000002.1"/>
</dbReference>
<comment type="caution">
    <text evidence="1">The sequence shown here is derived from an EMBL/GenBank/DDBJ whole genome shotgun (WGS) entry which is preliminary data.</text>
</comment>
<protein>
    <submittedName>
        <fullName evidence="1">Uncharacterized protein</fullName>
    </submittedName>
</protein>
<organism evidence="1 2">
    <name type="scientific">Listeria kieliensis</name>
    <dbReference type="NCBI Taxonomy" id="1621700"/>
    <lineage>
        <taxon>Bacteria</taxon>
        <taxon>Bacillati</taxon>
        <taxon>Bacillota</taxon>
        <taxon>Bacilli</taxon>
        <taxon>Bacillales</taxon>
        <taxon>Listeriaceae</taxon>
        <taxon>Listeria</taxon>
    </lineage>
</organism>
<dbReference type="EMBL" id="LARY01000002">
    <property type="protein sequence ID" value="RDX00722.1"/>
    <property type="molecule type" value="Genomic_DNA"/>
</dbReference>
<gene>
    <name evidence="1" type="ORF">UR08_06990</name>
</gene>
<name>A0A3D8TQ14_9LIST</name>
<keyword evidence="2" id="KW-1185">Reference proteome</keyword>
<evidence type="ECO:0000313" key="2">
    <source>
        <dbReference type="Proteomes" id="UP000257055"/>
    </source>
</evidence>
<sequence>MDMKKMRQQIIKELEEQQTINSLYECIQNLYSSEKETPEQVFKNPTSLKVFSFEDFVEEGLNSFIKLSIAEGADSLFWLPANDWIDFNQYVKIDLSCVSETLYDDIRTKWHKGNFGLFTEYGCIFNEKKKWVVQISEELELVVMGIFQDAELAINGFQLEAYTKERFLEEYENFPEDYLNLSYKAAEKDAQIINEAVVYPMIKNYFD</sequence>
<reference evidence="2" key="1">
    <citation type="submission" date="2015-04" db="EMBL/GenBank/DDBJ databases">
        <authorList>
            <person name="Schardt J."/>
            <person name="Mueller-Herbst S."/>
            <person name="Scherer S."/>
            <person name="Huptas C."/>
        </authorList>
    </citation>
    <scope>NUCLEOTIDE SEQUENCE [LARGE SCALE GENOMIC DNA]</scope>
    <source>
        <strain evidence="2">Kiel-L1</strain>
    </source>
</reference>
<dbReference type="AlphaFoldDB" id="A0A3D8TQ14"/>
<dbReference type="Proteomes" id="UP000257055">
    <property type="component" value="Unassembled WGS sequence"/>
</dbReference>